<dbReference type="PANTHER" id="PTHR33048">
    <property type="entry name" value="PTH11-LIKE INTEGRAL MEMBRANE PROTEIN (AFU_ORTHOLOGUE AFUA_5G11245)"/>
    <property type="match status" value="1"/>
</dbReference>
<dbReference type="PANTHER" id="PTHR33048:SF47">
    <property type="entry name" value="INTEGRAL MEMBRANE PROTEIN-RELATED"/>
    <property type="match status" value="1"/>
</dbReference>
<sequence>MSAQGAAAQSNPRGEKAQHMTIAFAALALLCVVLRVVTRCFIVRNPGLDDVSIVVAWVFALGVTIAISFQVSFGLGLGQNSLLPEHLMNLMKAFWSSIWIYHLALFFTKSALLLQYLRIFTQPWFRKTTFGVFIFVGIASVWTIFGSIFACLPVQSFWDANVTGKCLPHAVTWYFNAGLNVVTDLLIIILPMPVLKGLNMPFKQRLALMVVFALGGFVCIISFIRLKNLQEVARYSDIAYYNVTASTWSAIEIDVGIVCACLPSLKATVTRFFPRLFSSVGTSNNRSGHPTGGTGGNGYFASTNANARSAYGQHSALGSRIGGGDREGRGKSRGEHFGNAAVGTYQTTITAKPLGRSRSQNFGGVGGRRREETELKTSGSGNGSIHSPEDGKIDVVTVVEQEVEHRGRMNSPYVEAGSSKEEGSDTGSERGLFPPYEFEDHKGNGSHGGGGHSPPRGYGR</sequence>
<comment type="subcellular location">
    <subcellularLocation>
        <location evidence="1">Membrane</location>
        <topology evidence="1">Multi-pass membrane protein</topology>
    </subcellularLocation>
</comment>
<evidence type="ECO:0000256" key="3">
    <source>
        <dbReference type="ARBA" id="ARBA00022989"/>
    </source>
</evidence>
<feature type="compositionally biased region" description="Basic and acidic residues" evidence="6">
    <location>
        <begin position="323"/>
        <end position="336"/>
    </location>
</feature>
<feature type="compositionally biased region" description="Gly residues" evidence="6">
    <location>
        <begin position="445"/>
        <end position="460"/>
    </location>
</feature>
<feature type="domain" description="Rhodopsin" evidence="8">
    <location>
        <begin position="34"/>
        <end position="270"/>
    </location>
</feature>
<dbReference type="Pfam" id="PF20684">
    <property type="entry name" value="Fung_rhodopsin"/>
    <property type="match status" value="1"/>
</dbReference>
<accession>A0A8K0PHM8</accession>
<dbReference type="Proteomes" id="UP000809789">
    <property type="component" value="Unassembled WGS sequence"/>
</dbReference>
<comment type="caution">
    <text evidence="9">The sequence shown here is derived from an EMBL/GenBank/DDBJ whole genome shotgun (WGS) entry which is preliminary data.</text>
</comment>
<keyword evidence="2 7" id="KW-0812">Transmembrane</keyword>
<evidence type="ECO:0000313" key="10">
    <source>
        <dbReference type="Proteomes" id="UP000809789"/>
    </source>
</evidence>
<reference evidence="9" key="1">
    <citation type="submission" date="2021-07" db="EMBL/GenBank/DDBJ databases">
        <title>Elsinoe batatas strain:CRI-CJ2 Genome sequencing and assembly.</title>
        <authorList>
            <person name="Huang L."/>
        </authorList>
    </citation>
    <scope>NUCLEOTIDE SEQUENCE</scope>
    <source>
        <strain evidence="9">CRI-CJ2</strain>
    </source>
</reference>
<organism evidence="9 10">
    <name type="scientific">Elsinoe batatas</name>
    <dbReference type="NCBI Taxonomy" id="2601811"/>
    <lineage>
        <taxon>Eukaryota</taxon>
        <taxon>Fungi</taxon>
        <taxon>Dikarya</taxon>
        <taxon>Ascomycota</taxon>
        <taxon>Pezizomycotina</taxon>
        <taxon>Dothideomycetes</taxon>
        <taxon>Dothideomycetidae</taxon>
        <taxon>Myriangiales</taxon>
        <taxon>Elsinoaceae</taxon>
        <taxon>Elsinoe</taxon>
    </lineage>
</organism>
<dbReference type="GO" id="GO:0016020">
    <property type="term" value="C:membrane"/>
    <property type="evidence" value="ECO:0007669"/>
    <property type="project" value="UniProtKB-SubCell"/>
</dbReference>
<feature type="transmembrane region" description="Helical" evidence="7">
    <location>
        <begin position="20"/>
        <end position="42"/>
    </location>
</feature>
<keyword evidence="10" id="KW-1185">Reference proteome</keyword>
<evidence type="ECO:0000256" key="5">
    <source>
        <dbReference type="ARBA" id="ARBA00038359"/>
    </source>
</evidence>
<evidence type="ECO:0000256" key="2">
    <source>
        <dbReference type="ARBA" id="ARBA00022692"/>
    </source>
</evidence>
<feature type="transmembrane region" description="Helical" evidence="7">
    <location>
        <begin position="206"/>
        <end position="226"/>
    </location>
</feature>
<evidence type="ECO:0000256" key="6">
    <source>
        <dbReference type="SAM" id="MobiDB-lite"/>
    </source>
</evidence>
<dbReference type="EMBL" id="JAESVG020000005">
    <property type="protein sequence ID" value="KAG8627613.1"/>
    <property type="molecule type" value="Genomic_DNA"/>
</dbReference>
<feature type="compositionally biased region" description="Polar residues" evidence="6">
    <location>
        <begin position="376"/>
        <end position="385"/>
    </location>
</feature>
<name>A0A8K0PHM8_9PEZI</name>
<dbReference type="InterPro" id="IPR052337">
    <property type="entry name" value="SAT4-like"/>
</dbReference>
<dbReference type="OrthoDB" id="444631at2759"/>
<feature type="transmembrane region" description="Helical" evidence="7">
    <location>
        <begin position="170"/>
        <end position="194"/>
    </location>
</feature>
<evidence type="ECO:0000256" key="1">
    <source>
        <dbReference type="ARBA" id="ARBA00004141"/>
    </source>
</evidence>
<dbReference type="AlphaFoldDB" id="A0A8K0PHM8"/>
<proteinExistence type="inferred from homology"/>
<evidence type="ECO:0000256" key="7">
    <source>
        <dbReference type="SAM" id="Phobius"/>
    </source>
</evidence>
<keyword evidence="3 7" id="KW-1133">Transmembrane helix</keyword>
<comment type="similarity">
    <text evidence="5">Belongs to the SAT4 family.</text>
</comment>
<feature type="transmembrane region" description="Helical" evidence="7">
    <location>
        <begin position="129"/>
        <end position="150"/>
    </location>
</feature>
<evidence type="ECO:0000256" key="4">
    <source>
        <dbReference type="ARBA" id="ARBA00023136"/>
    </source>
</evidence>
<feature type="region of interest" description="Disordered" evidence="6">
    <location>
        <begin position="315"/>
        <end position="460"/>
    </location>
</feature>
<evidence type="ECO:0000259" key="8">
    <source>
        <dbReference type="Pfam" id="PF20684"/>
    </source>
</evidence>
<protein>
    <recommendedName>
        <fullName evidence="8">Rhodopsin domain-containing protein</fullName>
    </recommendedName>
</protein>
<gene>
    <name evidence="9" type="ORF">KVT40_005096</name>
</gene>
<keyword evidence="4 7" id="KW-0472">Membrane</keyword>
<evidence type="ECO:0000313" key="9">
    <source>
        <dbReference type="EMBL" id="KAG8627613.1"/>
    </source>
</evidence>
<feature type="transmembrane region" description="Helical" evidence="7">
    <location>
        <begin position="54"/>
        <end position="78"/>
    </location>
</feature>
<dbReference type="InterPro" id="IPR049326">
    <property type="entry name" value="Rhodopsin_dom_fungi"/>
</dbReference>
<feature type="transmembrane region" description="Helical" evidence="7">
    <location>
        <begin position="98"/>
        <end position="117"/>
    </location>
</feature>